<gene>
    <name evidence="1" type="ORF">DKC05_00055</name>
</gene>
<accession>A0AB33FQ65</accession>
<geneLocation type="plasmid" evidence="1 2">
    <name>pCAV1761-6393</name>
</geneLocation>
<dbReference type="AlphaFoldDB" id="A0AB33FQ65"/>
<sequence>MNMSDAERQLVVSVISDCLRQSGGDSGKMMLDAYYLAVSETDPCVRECMLALLESVRIK</sequence>
<keyword evidence="1" id="KW-0614">Plasmid</keyword>
<dbReference type="EMBL" id="CP029445">
    <property type="protein sequence ID" value="AWL66183.1"/>
    <property type="molecule type" value="Genomic_DNA"/>
</dbReference>
<protein>
    <submittedName>
        <fullName evidence="1">Uncharacterized protein</fullName>
    </submittedName>
</protein>
<evidence type="ECO:0000313" key="1">
    <source>
        <dbReference type="EMBL" id="AWL66183.1"/>
    </source>
</evidence>
<organism evidence="1 2">
    <name type="scientific">Serratia marcescens</name>
    <dbReference type="NCBI Taxonomy" id="615"/>
    <lineage>
        <taxon>Bacteria</taxon>
        <taxon>Pseudomonadati</taxon>
        <taxon>Pseudomonadota</taxon>
        <taxon>Gammaproteobacteria</taxon>
        <taxon>Enterobacterales</taxon>
        <taxon>Yersiniaceae</taxon>
        <taxon>Serratia</taxon>
    </lineage>
</organism>
<reference evidence="1 2" key="1">
    <citation type="submission" date="2018-05" db="EMBL/GenBank/DDBJ databases">
        <title>Klebsiella quasipneumonaiae provides a window into carbapenemase gene transfer, plasmid rearrangements and nosocomial acquisition from the hospital environment.</title>
        <authorList>
            <person name="Mathers A.J."/>
            <person name="Vegesana K."/>
            <person name="Stoesser N."/>
            <person name="Crook D."/>
            <person name="Vaughan A."/>
            <person name="Barry K."/>
            <person name="Parikh H."/>
            <person name="Sebra R."/>
            <person name="Kotay S."/>
            <person name="Walker A.S."/>
            <person name="Sheppard A.E."/>
        </authorList>
    </citation>
    <scope>NUCLEOTIDE SEQUENCE [LARGE SCALE GENOMIC DNA]</scope>
    <source>
        <strain evidence="1 2">CAV1761</strain>
        <plasmid evidence="1 2">pCAV1761-6393</plasmid>
    </source>
</reference>
<name>A0AB33FQ65_SERMA</name>
<evidence type="ECO:0000313" key="2">
    <source>
        <dbReference type="Proteomes" id="UP000245399"/>
    </source>
</evidence>
<proteinExistence type="predicted"/>
<dbReference type="Proteomes" id="UP000245399">
    <property type="component" value="Plasmid pCAV1761-6393"/>
</dbReference>